<dbReference type="EMBL" id="CAMXCT030006212">
    <property type="protein sequence ID" value="CAL4801456.1"/>
    <property type="molecule type" value="Genomic_DNA"/>
</dbReference>
<evidence type="ECO:0000313" key="2">
    <source>
        <dbReference type="EMBL" id="CAL4801456.1"/>
    </source>
</evidence>
<protein>
    <recommendedName>
        <fullName evidence="4">Nudix hydrolase domain-containing protein</fullName>
    </recommendedName>
</protein>
<reference evidence="2 3" key="2">
    <citation type="submission" date="2024-05" db="EMBL/GenBank/DDBJ databases">
        <authorList>
            <person name="Chen Y."/>
            <person name="Shah S."/>
            <person name="Dougan E. K."/>
            <person name="Thang M."/>
            <person name="Chan C."/>
        </authorList>
    </citation>
    <scope>NUCLEOTIDE SEQUENCE [LARGE SCALE GENOMIC DNA]</scope>
</reference>
<gene>
    <name evidence="1" type="ORF">C1SCF055_LOCUS39068</name>
</gene>
<dbReference type="EMBL" id="CAMXCT010006212">
    <property type="protein sequence ID" value="CAI4014144.1"/>
    <property type="molecule type" value="Genomic_DNA"/>
</dbReference>
<reference evidence="1" key="1">
    <citation type="submission" date="2022-10" db="EMBL/GenBank/DDBJ databases">
        <authorList>
            <person name="Chen Y."/>
            <person name="Dougan E. K."/>
            <person name="Chan C."/>
            <person name="Rhodes N."/>
            <person name="Thang M."/>
        </authorList>
    </citation>
    <scope>NUCLEOTIDE SEQUENCE</scope>
</reference>
<evidence type="ECO:0000313" key="3">
    <source>
        <dbReference type="Proteomes" id="UP001152797"/>
    </source>
</evidence>
<evidence type="ECO:0000313" key="1">
    <source>
        <dbReference type="EMBL" id="CAI4014144.1"/>
    </source>
</evidence>
<comment type="caution">
    <text evidence="1">The sequence shown here is derived from an EMBL/GenBank/DDBJ whole genome shotgun (WGS) entry which is preliminary data.</text>
</comment>
<proteinExistence type="predicted"/>
<name>A0A9P1GKR5_9DINO</name>
<dbReference type="InterPro" id="IPR015797">
    <property type="entry name" value="NUDIX_hydrolase-like_dom_sf"/>
</dbReference>
<dbReference type="EMBL" id="CAMXCT020006212">
    <property type="protein sequence ID" value="CAL1167519.1"/>
    <property type="molecule type" value="Genomic_DNA"/>
</dbReference>
<accession>A0A9P1GKR5</accession>
<sequence length="202" mass="23064">MGAMDRRAHNVQYLDPAVQAQHQTTHDVMVIGRHEQHGYLLLLNNRSYGKEFRLPCGKFEHHKIGGEGYYAVAKIAAIREMMWQTGMKLTPSRFKRIYFPAHVQERLGNKVFFEVALHDDDSLEDGETAMSGEQDFWLRLAHNDGYTFHKDLRHAVSALQGTSRTMARALLATEAMYRAETCCLGGVMVKMARKVCDFCGWP</sequence>
<keyword evidence="3" id="KW-1185">Reference proteome</keyword>
<dbReference type="AlphaFoldDB" id="A0A9P1GKR5"/>
<dbReference type="SUPFAM" id="SSF55811">
    <property type="entry name" value="Nudix"/>
    <property type="match status" value="1"/>
</dbReference>
<evidence type="ECO:0008006" key="4">
    <source>
        <dbReference type="Google" id="ProtNLM"/>
    </source>
</evidence>
<organism evidence="1">
    <name type="scientific">Cladocopium goreaui</name>
    <dbReference type="NCBI Taxonomy" id="2562237"/>
    <lineage>
        <taxon>Eukaryota</taxon>
        <taxon>Sar</taxon>
        <taxon>Alveolata</taxon>
        <taxon>Dinophyceae</taxon>
        <taxon>Suessiales</taxon>
        <taxon>Symbiodiniaceae</taxon>
        <taxon>Cladocopium</taxon>
    </lineage>
</organism>
<dbReference type="Proteomes" id="UP001152797">
    <property type="component" value="Unassembled WGS sequence"/>
</dbReference>